<dbReference type="Pfam" id="PF02817">
    <property type="entry name" value="E3_binding"/>
    <property type="match status" value="1"/>
</dbReference>
<dbReference type="Gene3D" id="4.10.320.10">
    <property type="entry name" value="E3-binding domain"/>
    <property type="match status" value="1"/>
</dbReference>
<dbReference type="InterPro" id="IPR001078">
    <property type="entry name" value="2-oxoacid_DH_actylTfrase"/>
</dbReference>
<feature type="compositionally biased region" description="Basic and acidic residues" evidence="8">
    <location>
        <begin position="171"/>
        <end position="180"/>
    </location>
</feature>
<dbReference type="PANTHER" id="PTHR43178">
    <property type="entry name" value="DIHYDROLIPOAMIDE ACETYLTRANSFERASE COMPONENT OF PYRUVATE DEHYDROGENASE COMPLEX"/>
    <property type="match status" value="1"/>
</dbReference>
<dbReference type="InterPro" id="IPR004167">
    <property type="entry name" value="PSBD"/>
</dbReference>
<dbReference type="SUPFAM" id="SSF52777">
    <property type="entry name" value="CoA-dependent acyltransferases"/>
    <property type="match status" value="1"/>
</dbReference>
<dbReference type="EC" id="2.3.1.-" evidence="7"/>
<dbReference type="InterPro" id="IPR000089">
    <property type="entry name" value="Biotin_lipoyl"/>
</dbReference>
<comment type="subunit">
    <text evidence="3">Forms a 24-polypeptide structural core with octahedral symmetry.</text>
</comment>
<keyword evidence="11" id="KW-1185">Reference proteome</keyword>
<dbReference type="InterPro" id="IPR036625">
    <property type="entry name" value="E3-bd_dom_sf"/>
</dbReference>
<dbReference type="SUPFAM" id="SSF51230">
    <property type="entry name" value="Single hybrid motif"/>
    <property type="match status" value="1"/>
</dbReference>
<dbReference type="RefSeq" id="WP_193190620.1">
    <property type="nucleotide sequence ID" value="NZ_JACZFR010000014.1"/>
</dbReference>
<evidence type="ECO:0000256" key="6">
    <source>
        <dbReference type="ARBA" id="ARBA00023315"/>
    </source>
</evidence>
<evidence type="ECO:0000256" key="1">
    <source>
        <dbReference type="ARBA" id="ARBA00001938"/>
    </source>
</evidence>
<feature type="region of interest" description="Disordered" evidence="8">
    <location>
        <begin position="157"/>
        <end position="189"/>
    </location>
</feature>
<dbReference type="PANTHER" id="PTHR43178:SF12">
    <property type="entry name" value="DIHYDROLIPOAMIDE ACETYLTRANSFERASE COMPONENT OF PYRUVATE DEHYDROGENASE COMPLEX"/>
    <property type="match status" value="1"/>
</dbReference>
<name>A0ABW1YQX1_9GAMM</name>
<dbReference type="Pfam" id="PF00364">
    <property type="entry name" value="Biotin_lipoyl"/>
    <property type="match status" value="1"/>
</dbReference>
<evidence type="ECO:0000313" key="11">
    <source>
        <dbReference type="Proteomes" id="UP001596425"/>
    </source>
</evidence>
<evidence type="ECO:0000256" key="7">
    <source>
        <dbReference type="RuleBase" id="RU003423"/>
    </source>
</evidence>
<dbReference type="Pfam" id="PF00198">
    <property type="entry name" value="2-oxoacid_dh"/>
    <property type="match status" value="1"/>
</dbReference>
<comment type="similarity">
    <text evidence="2 7">Belongs to the 2-oxoacid dehydrogenase family.</text>
</comment>
<dbReference type="InterPro" id="IPR050743">
    <property type="entry name" value="2-oxoacid_DH_E2_comp"/>
</dbReference>
<protein>
    <recommendedName>
        <fullName evidence="7">Dihydrolipoamide acetyltransferase component of pyruvate dehydrogenase complex</fullName>
        <ecNumber evidence="7">2.3.1.-</ecNumber>
    </recommendedName>
</protein>
<reference evidence="11" key="1">
    <citation type="journal article" date="2019" name="Int. J. Syst. Evol. Microbiol.">
        <title>The Global Catalogue of Microorganisms (GCM) 10K type strain sequencing project: providing services to taxonomists for standard genome sequencing and annotation.</title>
        <authorList>
            <consortium name="The Broad Institute Genomics Platform"/>
            <consortium name="The Broad Institute Genome Sequencing Center for Infectious Disease"/>
            <person name="Wu L."/>
            <person name="Ma J."/>
        </authorList>
    </citation>
    <scope>NUCLEOTIDE SEQUENCE [LARGE SCALE GENOMIC DNA]</scope>
    <source>
        <strain evidence="11">CGMCC 1.13718</strain>
    </source>
</reference>
<sequence>MKVFKLPDLGEGLPDAVIREWHVAEGDSIAAHQSLVTVETAKALVEVPAPWGGTVEKLFAAEDETVNVGEPLIGFTEARAGEKAPPVGVAHGRDRTRGEEKQADSGTVVGRIQQTGEVLGQEIAPTEISRRLATPSVRALARRLGVDLGELQPKGERFSADEVRAAAGRKPAVEKRKEPASPDAEMSPARRAMAMAMSRARDEVAPMTLCDQVDISAWWGKESATLRLIRAMQRACEAEPNLNALYEDGRLNPSETINIGLAVDSPRGLLVPVLRDVAARSDGALLQQIEDYKEQAHTRGIAQSDLRGGSILLSNFGALAGRYATPVVLPPMVAIIGAGRTFEGVVAVDGKPAVRALLPLSISADHRAVTGGELARFLGAMLDSLSS</sequence>
<proteinExistence type="inferred from homology"/>
<evidence type="ECO:0000256" key="8">
    <source>
        <dbReference type="SAM" id="MobiDB-lite"/>
    </source>
</evidence>
<evidence type="ECO:0000256" key="4">
    <source>
        <dbReference type="ARBA" id="ARBA00022679"/>
    </source>
</evidence>
<accession>A0ABW1YQX1</accession>
<dbReference type="InterPro" id="IPR011053">
    <property type="entry name" value="Single_hybrid_motif"/>
</dbReference>
<gene>
    <name evidence="10" type="ORF">ACFQBM_11100</name>
</gene>
<keyword evidence="4 7" id="KW-0808">Transferase</keyword>
<comment type="cofactor">
    <cofactor evidence="1 7">
        <name>(R)-lipoate</name>
        <dbReference type="ChEBI" id="CHEBI:83088"/>
    </cofactor>
</comment>
<dbReference type="PROSITE" id="PS50968">
    <property type="entry name" value="BIOTINYL_LIPOYL"/>
    <property type="match status" value="1"/>
</dbReference>
<evidence type="ECO:0000256" key="5">
    <source>
        <dbReference type="ARBA" id="ARBA00022823"/>
    </source>
</evidence>
<evidence type="ECO:0000313" key="10">
    <source>
        <dbReference type="EMBL" id="MFC6633835.1"/>
    </source>
</evidence>
<dbReference type="InterPro" id="IPR023213">
    <property type="entry name" value="CAT-like_dom_sf"/>
</dbReference>
<comment type="caution">
    <text evidence="10">The sequence shown here is derived from an EMBL/GenBank/DDBJ whole genome shotgun (WGS) entry which is preliminary data.</text>
</comment>
<dbReference type="CDD" id="cd06849">
    <property type="entry name" value="lipoyl_domain"/>
    <property type="match status" value="1"/>
</dbReference>
<dbReference type="Gene3D" id="3.30.559.10">
    <property type="entry name" value="Chloramphenicol acetyltransferase-like domain"/>
    <property type="match status" value="1"/>
</dbReference>
<feature type="region of interest" description="Disordered" evidence="8">
    <location>
        <begin position="83"/>
        <end position="107"/>
    </location>
</feature>
<organism evidence="10 11">
    <name type="scientific">Microbulbifer taiwanensis</name>
    <dbReference type="NCBI Taxonomy" id="986746"/>
    <lineage>
        <taxon>Bacteria</taxon>
        <taxon>Pseudomonadati</taxon>
        <taxon>Pseudomonadota</taxon>
        <taxon>Gammaproteobacteria</taxon>
        <taxon>Cellvibrionales</taxon>
        <taxon>Microbulbiferaceae</taxon>
        <taxon>Microbulbifer</taxon>
    </lineage>
</organism>
<dbReference type="Proteomes" id="UP001596425">
    <property type="component" value="Unassembled WGS sequence"/>
</dbReference>
<feature type="compositionally biased region" description="Basic and acidic residues" evidence="8">
    <location>
        <begin position="91"/>
        <end position="103"/>
    </location>
</feature>
<dbReference type="Gene3D" id="2.40.50.100">
    <property type="match status" value="1"/>
</dbReference>
<dbReference type="GO" id="GO:0016746">
    <property type="term" value="F:acyltransferase activity"/>
    <property type="evidence" value="ECO:0007669"/>
    <property type="project" value="UniProtKB-KW"/>
</dbReference>
<evidence type="ECO:0000256" key="2">
    <source>
        <dbReference type="ARBA" id="ARBA00007317"/>
    </source>
</evidence>
<keyword evidence="5 7" id="KW-0450">Lipoyl</keyword>
<evidence type="ECO:0000256" key="3">
    <source>
        <dbReference type="ARBA" id="ARBA00011484"/>
    </source>
</evidence>
<evidence type="ECO:0000259" key="9">
    <source>
        <dbReference type="PROSITE" id="PS50968"/>
    </source>
</evidence>
<keyword evidence="6 7" id="KW-0012">Acyltransferase</keyword>
<feature type="domain" description="Lipoyl-binding" evidence="9">
    <location>
        <begin position="1"/>
        <end position="76"/>
    </location>
</feature>
<dbReference type="EMBL" id="JBHSVR010000001">
    <property type="protein sequence ID" value="MFC6633835.1"/>
    <property type="molecule type" value="Genomic_DNA"/>
</dbReference>